<evidence type="ECO:0000256" key="1">
    <source>
        <dbReference type="SAM" id="MobiDB-lite"/>
    </source>
</evidence>
<reference evidence="2 3" key="1">
    <citation type="journal article" date="2020" name="IScience">
        <title>Genome Sequencing of the Endangered Kingdonia uniflora (Circaeasteraceae, Ranunculales) Reveals Potential Mechanisms of Evolutionary Specialization.</title>
        <authorList>
            <person name="Sun Y."/>
            <person name="Deng T."/>
            <person name="Zhang A."/>
            <person name="Moore M.J."/>
            <person name="Landis J.B."/>
            <person name="Lin N."/>
            <person name="Zhang H."/>
            <person name="Zhang X."/>
            <person name="Huang J."/>
            <person name="Zhang X."/>
            <person name="Sun H."/>
            <person name="Wang H."/>
        </authorList>
    </citation>
    <scope>NUCLEOTIDE SEQUENCE [LARGE SCALE GENOMIC DNA]</scope>
    <source>
        <strain evidence="2">TB1705</strain>
        <tissue evidence="2">Leaf</tissue>
    </source>
</reference>
<feature type="compositionally biased region" description="Polar residues" evidence="1">
    <location>
        <begin position="1"/>
        <end position="13"/>
    </location>
</feature>
<dbReference type="EMBL" id="JACGCM010002112">
    <property type="protein sequence ID" value="KAF6144760.1"/>
    <property type="molecule type" value="Genomic_DNA"/>
</dbReference>
<comment type="caution">
    <text evidence="2">The sequence shown here is derived from an EMBL/GenBank/DDBJ whole genome shotgun (WGS) entry which is preliminary data.</text>
</comment>
<accession>A0A7J7LQD5</accession>
<dbReference type="AlphaFoldDB" id="A0A7J7LQD5"/>
<name>A0A7J7LQD5_9MAGN</name>
<keyword evidence="3" id="KW-1185">Reference proteome</keyword>
<evidence type="ECO:0000313" key="3">
    <source>
        <dbReference type="Proteomes" id="UP000541444"/>
    </source>
</evidence>
<protein>
    <submittedName>
        <fullName evidence="2">Uncharacterized protein</fullName>
    </submittedName>
</protein>
<evidence type="ECO:0000313" key="2">
    <source>
        <dbReference type="EMBL" id="KAF6144760.1"/>
    </source>
</evidence>
<sequence length="106" mass="11503">MLKRGSTSRTTGSGDVEGGAKKIRVDPSSKLIRAKVAENRPGVEDELKVVEDRVRLAARKGVEEMNKMAARLMNGICLGIEGEKVNLKSGKAELKKEVARLKSDLV</sequence>
<proteinExistence type="predicted"/>
<gene>
    <name evidence="2" type="ORF">GIB67_016834</name>
</gene>
<dbReference type="Proteomes" id="UP000541444">
    <property type="component" value="Unassembled WGS sequence"/>
</dbReference>
<feature type="region of interest" description="Disordered" evidence="1">
    <location>
        <begin position="1"/>
        <end position="22"/>
    </location>
</feature>
<organism evidence="2 3">
    <name type="scientific">Kingdonia uniflora</name>
    <dbReference type="NCBI Taxonomy" id="39325"/>
    <lineage>
        <taxon>Eukaryota</taxon>
        <taxon>Viridiplantae</taxon>
        <taxon>Streptophyta</taxon>
        <taxon>Embryophyta</taxon>
        <taxon>Tracheophyta</taxon>
        <taxon>Spermatophyta</taxon>
        <taxon>Magnoliopsida</taxon>
        <taxon>Ranunculales</taxon>
        <taxon>Circaeasteraceae</taxon>
        <taxon>Kingdonia</taxon>
    </lineage>
</organism>